<feature type="transmembrane region" description="Helical" evidence="7">
    <location>
        <begin position="40"/>
        <end position="61"/>
    </location>
</feature>
<sequence length="525" mass="58055">MTPVHGADGTATSSRTSSSVAIQQRERINGWSCPWHPLQFVAWFFLIFFSVLYFGVIVFYLPKEWRAAGFIIPGGFCGIHIVYHLLALTIDPADPSIRGGTKKSKAVFDRSQHRHVIENSHCYICQVDVGSKSKHCSVCNKCVSDFDHHCKWLNNCVGGQNYRLFIGCISSAFVLAMSVFAVTLYVFVSSFTSRDSLKSLSGGEFKIFVAVSSDELFISILGVVAGLLLLAIALLGHLLGFHIYLIYHKISTYEFIVSSREQRSEASDVEAGTDKPSSCKQSNKKMFKNKVKPEEERRENDEPQRIEISDHGASEGSDDTLPNETTVKFINEVSSKAAAKQNRSNVEEDTLQQQDYSTITSPDTAHYSPQGITECASSSEESLKEITRPSTSPRVEVNQPASIITSQLQETISSKQYQSELLSFNPGPRRVSMVTFNDQVEELVPSSQGKKKKKTNVSEDANTKTLNGGDYELTAVNRENASAGQDTVDAVTPRKKKKKKPKANSPDSLPPIARRPLPQLPPQDG</sequence>
<comment type="subcellular location">
    <subcellularLocation>
        <location evidence="1">Membrane</location>
        <topology evidence="1">Multi-pass membrane protein</topology>
    </subcellularLocation>
</comment>
<name>A0ABN8PA06_9CNID</name>
<proteinExistence type="inferred from homology"/>
<dbReference type="Pfam" id="PF01529">
    <property type="entry name" value="DHHC"/>
    <property type="match status" value="1"/>
</dbReference>
<feature type="transmembrane region" description="Helical" evidence="7">
    <location>
        <begin position="164"/>
        <end position="188"/>
    </location>
</feature>
<comment type="caution">
    <text evidence="10">The sequence shown here is derived from an EMBL/GenBank/DDBJ whole genome shotgun (WGS) entry which is preliminary data.</text>
</comment>
<keyword evidence="6 7" id="KW-0012">Acyltransferase</keyword>
<organism evidence="10 11">
    <name type="scientific">Porites lobata</name>
    <dbReference type="NCBI Taxonomy" id="104759"/>
    <lineage>
        <taxon>Eukaryota</taxon>
        <taxon>Metazoa</taxon>
        <taxon>Cnidaria</taxon>
        <taxon>Anthozoa</taxon>
        <taxon>Hexacorallia</taxon>
        <taxon>Scleractinia</taxon>
        <taxon>Fungiina</taxon>
        <taxon>Poritidae</taxon>
        <taxon>Porites</taxon>
    </lineage>
</organism>
<keyword evidence="4 7" id="KW-1133">Transmembrane helix</keyword>
<feature type="compositionally biased region" description="Basic and acidic residues" evidence="8">
    <location>
        <begin position="291"/>
        <end position="313"/>
    </location>
</feature>
<evidence type="ECO:0000256" key="2">
    <source>
        <dbReference type="ARBA" id="ARBA00022679"/>
    </source>
</evidence>
<evidence type="ECO:0000256" key="8">
    <source>
        <dbReference type="SAM" id="MobiDB-lite"/>
    </source>
</evidence>
<dbReference type="PROSITE" id="PS50216">
    <property type="entry name" value="DHHC"/>
    <property type="match status" value="1"/>
</dbReference>
<dbReference type="PANTHER" id="PTHR22883">
    <property type="entry name" value="ZINC FINGER DHHC DOMAIN CONTAINING PROTEIN"/>
    <property type="match status" value="1"/>
</dbReference>
<keyword evidence="3 7" id="KW-0812">Transmembrane</keyword>
<evidence type="ECO:0000313" key="10">
    <source>
        <dbReference type="EMBL" id="CAH3138611.1"/>
    </source>
</evidence>
<feature type="region of interest" description="Disordered" evidence="8">
    <location>
        <begin position="266"/>
        <end position="323"/>
    </location>
</feature>
<keyword evidence="2 7" id="KW-0808">Transferase</keyword>
<dbReference type="EC" id="2.3.1.225" evidence="7"/>
<comment type="similarity">
    <text evidence="7">Belongs to the DHHC palmitoyltransferase family.</text>
</comment>
<dbReference type="InterPro" id="IPR039859">
    <property type="entry name" value="PFA4/ZDH16/20/ERF2-like"/>
</dbReference>
<comment type="domain">
    <text evidence="7">The DHHC domain is required for palmitoyltransferase activity.</text>
</comment>
<evidence type="ECO:0000256" key="6">
    <source>
        <dbReference type="ARBA" id="ARBA00023315"/>
    </source>
</evidence>
<feature type="transmembrane region" description="Helical" evidence="7">
    <location>
        <begin position="68"/>
        <end position="86"/>
    </location>
</feature>
<dbReference type="EMBL" id="CALNXK010000061">
    <property type="protein sequence ID" value="CAH3138611.1"/>
    <property type="molecule type" value="Genomic_DNA"/>
</dbReference>
<keyword evidence="11" id="KW-1185">Reference proteome</keyword>
<evidence type="ECO:0000256" key="4">
    <source>
        <dbReference type="ARBA" id="ARBA00022989"/>
    </source>
</evidence>
<evidence type="ECO:0000256" key="5">
    <source>
        <dbReference type="ARBA" id="ARBA00023136"/>
    </source>
</evidence>
<feature type="region of interest" description="Disordered" evidence="8">
    <location>
        <begin position="442"/>
        <end position="525"/>
    </location>
</feature>
<feature type="compositionally biased region" description="Polar residues" evidence="8">
    <location>
        <begin position="388"/>
        <end position="400"/>
    </location>
</feature>
<gene>
    <name evidence="10" type="ORF">PLOB_00040231</name>
</gene>
<feature type="region of interest" description="Disordered" evidence="8">
    <location>
        <begin position="359"/>
        <end position="400"/>
    </location>
</feature>
<feature type="transmembrane region" description="Helical" evidence="7">
    <location>
        <begin position="216"/>
        <end position="247"/>
    </location>
</feature>
<protein>
    <recommendedName>
        <fullName evidence="7">Palmitoyltransferase</fullName>
        <ecNumber evidence="7">2.3.1.225</ecNumber>
    </recommendedName>
</protein>
<evidence type="ECO:0000256" key="1">
    <source>
        <dbReference type="ARBA" id="ARBA00004141"/>
    </source>
</evidence>
<evidence type="ECO:0000259" key="9">
    <source>
        <dbReference type="Pfam" id="PF01529"/>
    </source>
</evidence>
<reference evidence="10 11" key="1">
    <citation type="submission" date="2022-05" db="EMBL/GenBank/DDBJ databases">
        <authorList>
            <consortium name="Genoscope - CEA"/>
            <person name="William W."/>
        </authorList>
    </citation>
    <scope>NUCLEOTIDE SEQUENCE [LARGE SCALE GENOMIC DNA]</scope>
</reference>
<keyword evidence="5 7" id="KW-0472">Membrane</keyword>
<feature type="domain" description="Palmitoyltransferase DHHC" evidence="9">
    <location>
        <begin position="117"/>
        <end position="257"/>
    </location>
</feature>
<evidence type="ECO:0000313" key="11">
    <source>
        <dbReference type="Proteomes" id="UP001159405"/>
    </source>
</evidence>
<dbReference type="Proteomes" id="UP001159405">
    <property type="component" value="Unassembled WGS sequence"/>
</dbReference>
<comment type="catalytic activity">
    <reaction evidence="7">
        <text>L-cysteinyl-[protein] + hexadecanoyl-CoA = S-hexadecanoyl-L-cysteinyl-[protein] + CoA</text>
        <dbReference type="Rhea" id="RHEA:36683"/>
        <dbReference type="Rhea" id="RHEA-COMP:10131"/>
        <dbReference type="Rhea" id="RHEA-COMP:11032"/>
        <dbReference type="ChEBI" id="CHEBI:29950"/>
        <dbReference type="ChEBI" id="CHEBI:57287"/>
        <dbReference type="ChEBI" id="CHEBI:57379"/>
        <dbReference type="ChEBI" id="CHEBI:74151"/>
        <dbReference type="EC" id="2.3.1.225"/>
    </reaction>
</comment>
<feature type="compositionally biased region" description="Basic residues" evidence="8">
    <location>
        <begin position="493"/>
        <end position="502"/>
    </location>
</feature>
<evidence type="ECO:0000256" key="7">
    <source>
        <dbReference type="RuleBase" id="RU079119"/>
    </source>
</evidence>
<dbReference type="InterPro" id="IPR001594">
    <property type="entry name" value="Palmitoyltrfase_DHHC"/>
</dbReference>
<evidence type="ECO:0000256" key="3">
    <source>
        <dbReference type="ARBA" id="ARBA00022692"/>
    </source>
</evidence>
<accession>A0ABN8PA06</accession>
<dbReference type="PANTHER" id="PTHR22883:SF203">
    <property type="entry name" value="PALMITOYLTRANSFERASE"/>
    <property type="match status" value="1"/>
</dbReference>